<dbReference type="InterPro" id="IPR030678">
    <property type="entry name" value="Peptide/Ni-bd"/>
</dbReference>
<dbReference type="Proteomes" id="UP000694001">
    <property type="component" value="Chromosome"/>
</dbReference>
<sequence>MRGFRFLARLGLVAAALFAAPPGALAQELRIGVRAGPEAIDPHYMALGNHAAALKNIFDPLVWVDENLQVQPGLAVSWRPVNDTTWEFKLRPNVRFHDGSPFTAADVKFSIERVPSVAGPDGGLVIYTRSIVGVDIVDDLTIRIRTNVPNAALPQDMTRMFIVSSRIAPDSKAPEFNSGRAAIGTGPFRFVSWTPRGDLVMERFPGHWRGDAPWSRVTLVEISNDAARVAGLLSNRVDFANYVPVSDIARLKRERNIAVFQGESIYTFILYPDLREDMSAPAMRMITDKQGNTLSRNPFRDRRVREALSLAIDRAGIAQSVFEGTAVVADQLMPNYMFGANPNPQPLRYDPARARALLAEAGYPNGFRFPLYCSSDRLPGDGATCAALGQLFARVGLDVQVNAQPRTVFFPARTRGDYPITMAGWGTLTGEAGYALSSFVHCKREGGRYGAFNVSHYCNEELDRIIAEAMGTLDDAKRRELFQKAQDMAVADYGQIPIVTLPTVWAGRANLTWTPRADEDTLAFFIRPR</sequence>
<dbReference type="EMBL" id="CP076448">
    <property type="protein sequence ID" value="QXM25618.1"/>
    <property type="molecule type" value="Genomic_DNA"/>
</dbReference>
<evidence type="ECO:0000256" key="3">
    <source>
        <dbReference type="ARBA" id="ARBA00022448"/>
    </source>
</evidence>
<feature type="signal peptide" evidence="5">
    <location>
        <begin position="1"/>
        <end position="26"/>
    </location>
</feature>
<accession>A0A975U4K9</accession>
<keyword evidence="4 5" id="KW-0732">Signal</keyword>
<organism evidence="7 8">
    <name type="scientific">Elioraea tepida</name>
    <dbReference type="NCBI Taxonomy" id="2843330"/>
    <lineage>
        <taxon>Bacteria</taxon>
        <taxon>Pseudomonadati</taxon>
        <taxon>Pseudomonadota</taxon>
        <taxon>Alphaproteobacteria</taxon>
        <taxon>Acetobacterales</taxon>
        <taxon>Elioraeaceae</taxon>
        <taxon>Elioraea</taxon>
    </lineage>
</organism>
<evidence type="ECO:0000313" key="7">
    <source>
        <dbReference type="EMBL" id="QXM25618.1"/>
    </source>
</evidence>
<evidence type="ECO:0000313" key="8">
    <source>
        <dbReference type="Proteomes" id="UP000694001"/>
    </source>
</evidence>
<dbReference type="Pfam" id="PF00496">
    <property type="entry name" value="SBP_bac_5"/>
    <property type="match status" value="1"/>
</dbReference>
<comment type="similarity">
    <text evidence="2">Belongs to the bacterial solute-binding protein 5 family.</text>
</comment>
<evidence type="ECO:0000256" key="4">
    <source>
        <dbReference type="ARBA" id="ARBA00022729"/>
    </source>
</evidence>
<gene>
    <name evidence="7" type="ORF">KO353_05255</name>
</gene>
<keyword evidence="8" id="KW-1185">Reference proteome</keyword>
<dbReference type="KEGG" id="elio:KO353_05255"/>
<evidence type="ECO:0000256" key="5">
    <source>
        <dbReference type="SAM" id="SignalP"/>
    </source>
</evidence>
<evidence type="ECO:0000259" key="6">
    <source>
        <dbReference type="Pfam" id="PF00496"/>
    </source>
</evidence>
<proteinExistence type="inferred from homology"/>
<feature type="chain" id="PRO_5036894045" evidence="5">
    <location>
        <begin position="27"/>
        <end position="529"/>
    </location>
</feature>
<dbReference type="InterPro" id="IPR039424">
    <property type="entry name" value="SBP_5"/>
</dbReference>
<protein>
    <submittedName>
        <fullName evidence="7">ABC transporter substrate-binding protein</fullName>
    </submittedName>
</protein>
<dbReference type="InterPro" id="IPR000914">
    <property type="entry name" value="SBP_5_dom"/>
</dbReference>
<keyword evidence="3" id="KW-0813">Transport</keyword>
<dbReference type="PANTHER" id="PTHR30290:SF9">
    <property type="entry name" value="OLIGOPEPTIDE-BINDING PROTEIN APPA"/>
    <property type="match status" value="1"/>
</dbReference>
<dbReference type="RefSeq" id="WP_218286674.1">
    <property type="nucleotide sequence ID" value="NZ_CP076448.1"/>
</dbReference>
<dbReference type="GO" id="GO:1904680">
    <property type="term" value="F:peptide transmembrane transporter activity"/>
    <property type="evidence" value="ECO:0007669"/>
    <property type="project" value="TreeGrafter"/>
</dbReference>
<evidence type="ECO:0000256" key="1">
    <source>
        <dbReference type="ARBA" id="ARBA00004418"/>
    </source>
</evidence>
<dbReference type="PANTHER" id="PTHR30290">
    <property type="entry name" value="PERIPLASMIC BINDING COMPONENT OF ABC TRANSPORTER"/>
    <property type="match status" value="1"/>
</dbReference>
<dbReference type="GO" id="GO:0015833">
    <property type="term" value="P:peptide transport"/>
    <property type="evidence" value="ECO:0007669"/>
    <property type="project" value="TreeGrafter"/>
</dbReference>
<name>A0A975U4K9_9PROT</name>
<dbReference type="AlphaFoldDB" id="A0A975U4K9"/>
<dbReference type="CDD" id="cd08498">
    <property type="entry name" value="PBP2_NikA_DppA_OppA_like_2"/>
    <property type="match status" value="1"/>
</dbReference>
<reference evidence="7" key="1">
    <citation type="submission" date="2021-06" db="EMBL/GenBank/DDBJ databases">
        <title>Elioraea tepida, sp. nov., a moderately thermophilic aerobic anoxygenic phototrophic bacterium isolated from an alkaline siliceous hot spring mat community in Yellowstone National Park, WY, USA.</title>
        <authorList>
            <person name="Saini M.K."/>
            <person name="Yoshida S."/>
            <person name="Sebastian A."/>
            <person name="Hirose S."/>
            <person name="Hara E."/>
            <person name="Tamaki H."/>
            <person name="Soulier N.T."/>
            <person name="Albert I."/>
            <person name="Hanada S."/>
            <person name="Bryant D.A."/>
            <person name="Tank M."/>
        </authorList>
    </citation>
    <scope>NUCLEOTIDE SEQUENCE</scope>
    <source>
        <strain evidence="7">MS-P2</strain>
    </source>
</reference>
<dbReference type="PIRSF" id="PIRSF002741">
    <property type="entry name" value="MppA"/>
    <property type="match status" value="1"/>
</dbReference>
<comment type="subcellular location">
    <subcellularLocation>
        <location evidence="1">Periplasm</location>
    </subcellularLocation>
</comment>
<feature type="domain" description="Solute-binding protein family 5" evidence="6">
    <location>
        <begin position="69"/>
        <end position="445"/>
    </location>
</feature>
<evidence type="ECO:0000256" key="2">
    <source>
        <dbReference type="ARBA" id="ARBA00005695"/>
    </source>
</evidence>